<dbReference type="Gene3D" id="3.40.30.10">
    <property type="entry name" value="Glutaredoxin"/>
    <property type="match status" value="1"/>
</dbReference>
<dbReference type="EMBL" id="JDYK01000007">
    <property type="protein sequence ID" value="EWS81480.1"/>
    <property type="molecule type" value="Genomic_DNA"/>
</dbReference>
<comment type="caution">
    <text evidence="3">The sequence shown here is derived from an EMBL/GenBank/DDBJ whole genome shotgun (WGS) entry which is preliminary data.</text>
</comment>
<keyword evidence="1" id="KW-0472">Membrane</keyword>
<accession>Z9JSY6</accession>
<dbReference type="Proteomes" id="UP000023067">
    <property type="component" value="Unassembled WGS sequence"/>
</dbReference>
<dbReference type="AlphaFoldDB" id="Z9JSY6"/>
<evidence type="ECO:0000256" key="1">
    <source>
        <dbReference type="SAM" id="Phobius"/>
    </source>
</evidence>
<dbReference type="HOGENOM" id="CLU_000288_47_3_11"/>
<organism evidence="3 4">
    <name type="scientific">Brachybacterium phenoliresistens</name>
    <dbReference type="NCBI Taxonomy" id="396014"/>
    <lineage>
        <taxon>Bacteria</taxon>
        <taxon>Bacillati</taxon>
        <taxon>Actinomycetota</taxon>
        <taxon>Actinomycetes</taxon>
        <taxon>Micrococcales</taxon>
        <taxon>Dermabacteraceae</taxon>
        <taxon>Brachybacterium</taxon>
    </lineage>
</organism>
<dbReference type="OrthoDB" id="117402at2"/>
<dbReference type="CDD" id="cd02972">
    <property type="entry name" value="DsbA_family"/>
    <property type="match status" value="1"/>
</dbReference>
<sequence length="268" mass="28649">MATSGSSKSAQERREAQREALRKQRQAELKRQRSLRTVIIAIVVVIALVLAGGIGYLIWRSTRPAGPVATPAGVTAEQSYLLLGAPEDSGAPVLELHIDFMCPICGNFEEINGADVAEMVANDEITLHLVPRRMLDSYSTTGDYSSRAANALACVYEENTDNAIPFMQLMFANQPSEGSAGLDNDQIFAYAQEAGASDAVRDCMDSRTYQPWVRQVVDPWAAENGNGTPYLEINGEQFTGWDTAGALREALLGASASDAGGASDAGQG</sequence>
<dbReference type="SUPFAM" id="SSF52833">
    <property type="entry name" value="Thioredoxin-like"/>
    <property type="match status" value="1"/>
</dbReference>
<reference evidence="3 4" key="1">
    <citation type="submission" date="2014-02" db="EMBL/GenBank/DDBJ databases">
        <title>Genome sequence of Brachybacterium phenoliresistens strain W13A50.</title>
        <authorList>
            <person name="Wang X."/>
        </authorList>
    </citation>
    <scope>NUCLEOTIDE SEQUENCE [LARGE SCALE GENOMIC DNA]</scope>
    <source>
        <strain evidence="3 4">W13A50</strain>
    </source>
</reference>
<dbReference type="eggNOG" id="COG1651">
    <property type="taxonomic scope" value="Bacteria"/>
</dbReference>
<dbReference type="RefSeq" id="WP_038372046.1">
    <property type="nucleotide sequence ID" value="NZ_KK069992.1"/>
</dbReference>
<keyword evidence="1" id="KW-0812">Transmembrane</keyword>
<evidence type="ECO:0000313" key="4">
    <source>
        <dbReference type="Proteomes" id="UP000023067"/>
    </source>
</evidence>
<dbReference type="InterPro" id="IPR036249">
    <property type="entry name" value="Thioredoxin-like_sf"/>
</dbReference>
<dbReference type="Pfam" id="PF13462">
    <property type="entry name" value="Thioredoxin_4"/>
    <property type="match status" value="1"/>
</dbReference>
<evidence type="ECO:0000259" key="2">
    <source>
        <dbReference type="Pfam" id="PF13462"/>
    </source>
</evidence>
<gene>
    <name evidence="3" type="ORF">BF93_16880</name>
</gene>
<feature type="domain" description="Thioredoxin-like fold" evidence="2">
    <location>
        <begin position="91"/>
        <end position="250"/>
    </location>
</feature>
<protein>
    <recommendedName>
        <fullName evidence="2">Thioredoxin-like fold domain-containing protein</fullName>
    </recommendedName>
</protein>
<name>Z9JSY6_9MICO</name>
<dbReference type="STRING" id="396014.BF93_16880"/>
<evidence type="ECO:0000313" key="3">
    <source>
        <dbReference type="EMBL" id="EWS81480.1"/>
    </source>
</evidence>
<keyword evidence="1" id="KW-1133">Transmembrane helix</keyword>
<dbReference type="InterPro" id="IPR012336">
    <property type="entry name" value="Thioredoxin-like_fold"/>
</dbReference>
<proteinExistence type="predicted"/>
<feature type="transmembrane region" description="Helical" evidence="1">
    <location>
        <begin position="38"/>
        <end position="59"/>
    </location>
</feature>
<dbReference type="PATRIC" id="fig|396014.3.peg.1720"/>
<keyword evidence="4" id="KW-1185">Reference proteome</keyword>